<evidence type="ECO:0000313" key="3">
    <source>
        <dbReference type="Proteomes" id="UP000590524"/>
    </source>
</evidence>
<sequence>MPTPLEALRQRLHLTVEDLAVRLNVSKTQVQKWERRWEDIPPDTLREMAVSYGVSVSSILGEETPVEEWGRHPFAINEEEELYGTLRLTFTDDQENEFPISQKARESVLDQLRRRSFIDSQNRPGKEPWLYFWGLDDRIAIARMSCVSEIALLSDDDRQAPYYAHPEIYRLLVTESMYDEEPIKVFGQALSEAMATHFDILGGQAAAIQQATHACLIFRDGRELYASCTNAEEVSPLFLLDMTSSAIPTSAFLQIEDPTNYHEAYFVNFDALRFISIPSEAYHRFIGSDD</sequence>
<evidence type="ECO:0000313" key="2">
    <source>
        <dbReference type="EMBL" id="MBB4149801.1"/>
    </source>
</evidence>
<comment type="caution">
    <text evidence="2">The sequence shown here is derived from an EMBL/GenBank/DDBJ whole genome shotgun (WGS) entry which is preliminary data.</text>
</comment>
<dbReference type="SMART" id="SM00530">
    <property type="entry name" value="HTH_XRE"/>
    <property type="match status" value="1"/>
</dbReference>
<feature type="domain" description="HTH cro/C1-type" evidence="1">
    <location>
        <begin position="5"/>
        <end position="59"/>
    </location>
</feature>
<dbReference type="Gene3D" id="1.10.260.40">
    <property type="entry name" value="lambda repressor-like DNA-binding domains"/>
    <property type="match status" value="1"/>
</dbReference>
<dbReference type="InterPro" id="IPR001387">
    <property type="entry name" value="Cro/C1-type_HTH"/>
</dbReference>
<accession>A0A7W6LUU8</accession>
<proteinExistence type="predicted"/>
<dbReference type="GO" id="GO:0003677">
    <property type="term" value="F:DNA binding"/>
    <property type="evidence" value="ECO:0007669"/>
    <property type="project" value="InterPro"/>
</dbReference>
<dbReference type="InterPro" id="IPR010982">
    <property type="entry name" value="Lambda_DNA-bd_dom_sf"/>
</dbReference>
<keyword evidence="3" id="KW-1185">Reference proteome</keyword>
<dbReference type="RefSeq" id="WP_188083297.1">
    <property type="nucleotide sequence ID" value="NZ_JACIEU010000015.1"/>
</dbReference>
<reference evidence="2 3" key="1">
    <citation type="submission" date="2020-08" db="EMBL/GenBank/DDBJ databases">
        <title>Genomic Encyclopedia of Type Strains, Phase IV (KMG-IV): sequencing the most valuable type-strain genomes for metagenomic binning, comparative biology and taxonomic classification.</title>
        <authorList>
            <person name="Goeker M."/>
        </authorList>
    </citation>
    <scope>NUCLEOTIDE SEQUENCE [LARGE SCALE GENOMIC DNA]</scope>
    <source>
        <strain evidence="2 3">DSM 19371</strain>
    </source>
</reference>
<dbReference type="Pfam" id="PF01381">
    <property type="entry name" value="HTH_3"/>
    <property type="match status" value="1"/>
</dbReference>
<dbReference type="PROSITE" id="PS50943">
    <property type="entry name" value="HTH_CROC1"/>
    <property type="match status" value="1"/>
</dbReference>
<protein>
    <submittedName>
        <fullName evidence="2">Transcriptional regulator with XRE-family HTH domain</fullName>
    </submittedName>
</protein>
<evidence type="ECO:0000259" key="1">
    <source>
        <dbReference type="PROSITE" id="PS50943"/>
    </source>
</evidence>
<name>A0A7W6LUU8_9SPHN</name>
<dbReference type="CDD" id="cd00093">
    <property type="entry name" value="HTH_XRE"/>
    <property type="match status" value="1"/>
</dbReference>
<dbReference type="AlphaFoldDB" id="A0A7W6LUU8"/>
<dbReference type="Proteomes" id="UP000590524">
    <property type="component" value="Unassembled WGS sequence"/>
</dbReference>
<dbReference type="EMBL" id="JACIEU010000015">
    <property type="protein sequence ID" value="MBB4149801.1"/>
    <property type="molecule type" value="Genomic_DNA"/>
</dbReference>
<organism evidence="2 3">
    <name type="scientific">Sphingobium scionense</name>
    <dbReference type="NCBI Taxonomy" id="1404341"/>
    <lineage>
        <taxon>Bacteria</taxon>
        <taxon>Pseudomonadati</taxon>
        <taxon>Pseudomonadota</taxon>
        <taxon>Alphaproteobacteria</taxon>
        <taxon>Sphingomonadales</taxon>
        <taxon>Sphingomonadaceae</taxon>
        <taxon>Sphingobium</taxon>
    </lineage>
</organism>
<gene>
    <name evidence="2" type="ORF">GGQ90_003595</name>
</gene>
<dbReference type="SUPFAM" id="SSF47413">
    <property type="entry name" value="lambda repressor-like DNA-binding domains"/>
    <property type="match status" value="1"/>
</dbReference>